<evidence type="ECO:0000313" key="2">
    <source>
        <dbReference type="EMBL" id="CAF1015106.1"/>
    </source>
</evidence>
<dbReference type="Pfam" id="PF10274">
    <property type="entry name" value="ParcG"/>
    <property type="match status" value="1"/>
</dbReference>
<dbReference type="Proteomes" id="UP000677228">
    <property type="component" value="Unassembled WGS sequence"/>
</dbReference>
<dbReference type="InterPro" id="IPR019399">
    <property type="entry name" value="Parkin_co-regulated_protein"/>
</dbReference>
<sequence>MKCETNCTPAFSIKSLQPCAQICLPPRLCAFCVRSCHSKMFKQLYERGDLPCSILHVADGQRVKWAVVDIEKLNIDYYLPIFTDGLCETKYPYHFIAKQGILDLIERASHKIDLGTLSKMIVPLKRALYTRNSMIFRSVLLVLQKLASGNDGGIGAGLVPYFNELLPMINAFKERIQQRKSDDCRCDRVDYGQRNKLDLGRLIDETLLTLETYGGQDAFINIKFSVPTYEQQIDPKSYTTAQIFTAIQPPIGRQKETEVQTST</sequence>
<dbReference type="Proteomes" id="UP000682733">
    <property type="component" value="Unassembled WGS sequence"/>
</dbReference>
<dbReference type="EMBL" id="CAJOBA010006824">
    <property type="protein sequence ID" value="CAF3784222.1"/>
    <property type="molecule type" value="Genomic_DNA"/>
</dbReference>
<keyword evidence="5" id="KW-1185">Reference proteome</keyword>
<reference evidence="1" key="1">
    <citation type="submission" date="2021-02" db="EMBL/GenBank/DDBJ databases">
        <authorList>
            <person name="Nowell W R."/>
        </authorList>
    </citation>
    <scope>NUCLEOTIDE SEQUENCE</scope>
</reference>
<dbReference type="GO" id="GO:0051879">
    <property type="term" value="F:Hsp90 protein binding"/>
    <property type="evidence" value="ECO:0007669"/>
    <property type="project" value="TreeGrafter"/>
</dbReference>
<dbReference type="Proteomes" id="UP000681722">
    <property type="component" value="Unassembled WGS sequence"/>
</dbReference>
<evidence type="ECO:0000313" key="4">
    <source>
        <dbReference type="EMBL" id="CAF3784222.1"/>
    </source>
</evidence>
<evidence type="ECO:0000313" key="1">
    <source>
        <dbReference type="EMBL" id="CAF0888124.1"/>
    </source>
</evidence>
<dbReference type="OrthoDB" id="5954824at2759"/>
<organism evidence="1 5">
    <name type="scientific">Didymodactylos carnosus</name>
    <dbReference type="NCBI Taxonomy" id="1234261"/>
    <lineage>
        <taxon>Eukaryota</taxon>
        <taxon>Metazoa</taxon>
        <taxon>Spiralia</taxon>
        <taxon>Gnathifera</taxon>
        <taxon>Rotifera</taxon>
        <taxon>Eurotatoria</taxon>
        <taxon>Bdelloidea</taxon>
        <taxon>Philodinida</taxon>
        <taxon>Philodinidae</taxon>
        <taxon>Didymodactylos</taxon>
    </lineage>
</organism>
<proteinExistence type="predicted"/>
<dbReference type="Proteomes" id="UP000663829">
    <property type="component" value="Unassembled WGS sequence"/>
</dbReference>
<name>A0A813YSG3_9BILA</name>
<gene>
    <name evidence="1" type="ORF">GPM918_LOCUS7974</name>
    <name evidence="2" type="ORF">OVA965_LOCUS15241</name>
    <name evidence="3" type="ORF">SRO942_LOCUS7974</name>
    <name evidence="4" type="ORF">TMI583_LOCUS15249</name>
</gene>
<dbReference type="PANTHER" id="PTHR21207">
    <property type="entry name" value="PARKIN COREGULATED GENE PROTEIN PARK2 COREGULATED"/>
    <property type="match status" value="1"/>
</dbReference>
<dbReference type="EMBL" id="CAJOBC010001345">
    <property type="protein sequence ID" value="CAF3672966.1"/>
    <property type="molecule type" value="Genomic_DNA"/>
</dbReference>
<dbReference type="EMBL" id="CAJNOK010006814">
    <property type="protein sequence ID" value="CAF1015106.1"/>
    <property type="molecule type" value="Genomic_DNA"/>
</dbReference>
<evidence type="ECO:0000313" key="5">
    <source>
        <dbReference type="Proteomes" id="UP000663829"/>
    </source>
</evidence>
<protein>
    <submittedName>
        <fullName evidence="1">Uncharacterized protein</fullName>
    </submittedName>
</protein>
<dbReference type="GO" id="GO:0030544">
    <property type="term" value="F:Hsp70 protein binding"/>
    <property type="evidence" value="ECO:0007669"/>
    <property type="project" value="TreeGrafter"/>
</dbReference>
<evidence type="ECO:0000313" key="3">
    <source>
        <dbReference type="EMBL" id="CAF3672966.1"/>
    </source>
</evidence>
<dbReference type="AlphaFoldDB" id="A0A813YSG3"/>
<accession>A0A813YSG3</accession>
<comment type="caution">
    <text evidence="1">The sequence shown here is derived from an EMBL/GenBank/DDBJ whole genome shotgun (WGS) entry which is preliminary data.</text>
</comment>
<dbReference type="EMBL" id="CAJNOQ010001345">
    <property type="protein sequence ID" value="CAF0888124.1"/>
    <property type="molecule type" value="Genomic_DNA"/>
</dbReference>
<dbReference type="PANTHER" id="PTHR21207:SF2">
    <property type="entry name" value="PARKIN COREGULATED GENE PROTEIN"/>
    <property type="match status" value="1"/>
</dbReference>